<dbReference type="RefSeq" id="WP_242852069.1">
    <property type="nucleotide sequence ID" value="NZ_JAOQJG010000001.1"/>
</dbReference>
<dbReference type="SUPFAM" id="SSF50037">
    <property type="entry name" value="C-terminal domain of transcriptional repressors"/>
    <property type="match status" value="1"/>
</dbReference>
<organism evidence="3 4">
    <name type="scientific">Anaerostipes amylophilus</name>
    <dbReference type="NCBI Taxonomy" id="2981779"/>
    <lineage>
        <taxon>Bacteria</taxon>
        <taxon>Bacillati</taxon>
        <taxon>Bacillota</taxon>
        <taxon>Clostridia</taxon>
        <taxon>Lachnospirales</taxon>
        <taxon>Lachnospiraceae</taxon>
        <taxon>Anaerostipes</taxon>
    </lineage>
</organism>
<dbReference type="Pfam" id="PF04023">
    <property type="entry name" value="FeoA"/>
    <property type="match status" value="1"/>
</dbReference>
<evidence type="ECO:0000256" key="1">
    <source>
        <dbReference type="ARBA" id="ARBA00023004"/>
    </source>
</evidence>
<dbReference type="Gene3D" id="2.30.30.90">
    <property type="match status" value="1"/>
</dbReference>
<accession>A0ABV1ITH7</accession>
<dbReference type="InterPro" id="IPR008988">
    <property type="entry name" value="Transcriptional_repressor_C"/>
</dbReference>
<comment type="caution">
    <text evidence="3">The sequence shown here is derived from an EMBL/GenBank/DDBJ whole genome shotgun (WGS) entry which is preliminary data.</text>
</comment>
<dbReference type="InterPro" id="IPR038157">
    <property type="entry name" value="FeoA_core_dom"/>
</dbReference>
<evidence type="ECO:0000313" key="4">
    <source>
        <dbReference type="Proteomes" id="UP001482154"/>
    </source>
</evidence>
<protein>
    <submittedName>
        <fullName evidence="3">FeoA domain-containing protein</fullName>
    </submittedName>
</protein>
<gene>
    <name evidence="3" type="ORF">AAAU51_04985</name>
</gene>
<dbReference type="EMBL" id="JBBNIN010000005">
    <property type="protein sequence ID" value="MEQ2710527.1"/>
    <property type="molecule type" value="Genomic_DNA"/>
</dbReference>
<keyword evidence="1" id="KW-0408">Iron</keyword>
<dbReference type="Proteomes" id="UP001482154">
    <property type="component" value="Unassembled WGS sequence"/>
</dbReference>
<evidence type="ECO:0000259" key="2">
    <source>
        <dbReference type="Pfam" id="PF04023"/>
    </source>
</evidence>
<proteinExistence type="predicted"/>
<keyword evidence="4" id="KW-1185">Reference proteome</keyword>
<feature type="domain" description="Ferrous iron transporter FeoA-like" evidence="2">
    <location>
        <begin position="4"/>
        <end position="71"/>
    </location>
</feature>
<dbReference type="InterPro" id="IPR007167">
    <property type="entry name" value="Fe-transptr_FeoA-like"/>
</dbReference>
<reference evidence="3 4" key="1">
    <citation type="submission" date="2024-04" db="EMBL/GenBank/DDBJ databases">
        <title>Human intestinal bacterial collection.</title>
        <authorList>
            <person name="Pauvert C."/>
            <person name="Hitch T.C.A."/>
            <person name="Clavel T."/>
        </authorList>
    </citation>
    <scope>NUCLEOTIDE SEQUENCE [LARGE SCALE GENOMIC DNA]</scope>
    <source>
        <strain evidence="3 4">CLA-AA-H249</strain>
    </source>
</reference>
<name>A0ABV1ITH7_9FIRM</name>
<sequence>MMQPLTKVMQGTTCTVKWALGLPDIIEKLRELKIEQGSKLRVVCKNHDYMIIGVGKKRYAVGNEIAERIQV</sequence>
<evidence type="ECO:0000313" key="3">
    <source>
        <dbReference type="EMBL" id="MEQ2710527.1"/>
    </source>
</evidence>